<dbReference type="Proteomes" id="UP001528411">
    <property type="component" value="Unassembled WGS sequence"/>
</dbReference>
<sequence>MREKQIAQLNARIKVTETAISQAVCDFGGGLRSLAKGEHITFNLKGRSDRLYIFDMPSIYKCADGDITATDLLTKAVQYSL</sequence>
<reference evidence="1 2" key="1">
    <citation type="submission" date="2023-01" db="EMBL/GenBank/DDBJ databases">
        <title>Psychrosphaera sp. nov., isolated from marine algae.</title>
        <authorList>
            <person name="Bayburt H."/>
            <person name="Choi B.J."/>
            <person name="Kim J.M."/>
            <person name="Choi D.G."/>
            <person name="Jeon C.O."/>
        </authorList>
    </citation>
    <scope>NUCLEOTIDE SEQUENCE [LARGE SCALE GENOMIC DNA]</scope>
    <source>
        <strain evidence="1 2">G1-22</strain>
    </source>
</reference>
<proteinExistence type="predicted"/>
<keyword evidence="2" id="KW-1185">Reference proteome</keyword>
<comment type="caution">
    <text evidence="1">The sequence shown here is derived from an EMBL/GenBank/DDBJ whole genome shotgun (WGS) entry which is preliminary data.</text>
</comment>
<name>A0ABT5FFQ9_9GAMM</name>
<protein>
    <submittedName>
        <fullName evidence="1">Uncharacterized protein</fullName>
    </submittedName>
</protein>
<gene>
    <name evidence="1" type="ORF">PN838_15380</name>
</gene>
<accession>A0ABT5FFQ9</accession>
<dbReference type="RefSeq" id="WP_272181227.1">
    <property type="nucleotide sequence ID" value="NZ_JAQOMS010000002.1"/>
</dbReference>
<evidence type="ECO:0000313" key="1">
    <source>
        <dbReference type="EMBL" id="MDC2889894.1"/>
    </source>
</evidence>
<evidence type="ECO:0000313" key="2">
    <source>
        <dbReference type="Proteomes" id="UP001528411"/>
    </source>
</evidence>
<dbReference type="EMBL" id="JAQOMS010000002">
    <property type="protein sequence ID" value="MDC2889894.1"/>
    <property type="molecule type" value="Genomic_DNA"/>
</dbReference>
<organism evidence="1 2">
    <name type="scientific">Psychrosphaera algicola</name>
    <dbReference type="NCBI Taxonomy" id="3023714"/>
    <lineage>
        <taxon>Bacteria</taxon>
        <taxon>Pseudomonadati</taxon>
        <taxon>Pseudomonadota</taxon>
        <taxon>Gammaproteobacteria</taxon>
        <taxon>Alteromonadales</taxon>
        <taxon>Pseudoalteromonadaceae</taxon>
        <taxon>Psychrosphaera</taxon>
    </lineage>
</organism>